<evidence type="ECO:0000256" key="5">
    <source>
        <dbReference type="ARBA" id="ARBA00023163"/>
    </source>
</evidence>
<dbReference type="Gene3D" id="1.10.10.10">
    <property type="entry name" value="Winged helix-like DNA-binding domain superfamily/Winged helix DNA-binding domain"/>
    <property type="match status" value="1"/>
</dbReference>
<dbReference type="SUPFAM" id="SSF88659">
    <property type="entry name" value="Sigma3 and sigma4 domains of RNA polymerase sigma factors"/>
    <property type="match status" value="1"/>
</dbReference>
<feature type="domain" description="RNA polymerase sigma-70 region 2" evidence="7">
    <location>
        <begin position="29"/>
        <end position="94"/>
    </location>
</feature>
<dbReference type="PANTHER" id="PTHR43133">
    <property type="entry name" value="RNA POLYMERASE ECF-TYPE SIGMA FACTO"/>
    <property type="match status" value="1"/>
</dbReference>
<comment type="caution">
    <text evidence="9">The sequence shown here is derived from an EMBL/GenBank/DDBJ whole genome shotgun (WGS) entry which is preliminary data.</text>
</comment>
<feature type="domain" description="RNA polymerase sigma factor 70 region 4 type 2" evidence="8">
    <location>
        <begin position="122"/>
        <end position="173"/>
    </location>
</feature>
<keyword evidence="5" id="KW-0804">Transcription</keyword>
<gene>
    <name evidence="9" type="ORF">CRD36_00780</name>
</gene>
<evidence type="ECO:0000256" key="4">
    <source>
        <dbReference type="ARBA" id="ARBA00023125"/>
    </source>
</evidence>
<comment type="similarity">
    <text evidence="1">Belongs to the sigma-70 factor family. ECF subfamily.</text>
</comment>
<dbReference type="InterPro" id="IPR036388">
    <property type="entry name" value="WH-like_DNA-bd_sf"/>
</dbReference>
<dbReference type="InterPro" id="IPR013325">
    <property type="entry name" value="RNA_pol_sigma_r2"/>
</dbReference>
<dbReference type="EMBL" id="PDEM01000007">
    <property type="protein sequence ID" value="PHZ86454.1"/>
    <property type="molecule type" value="Genomic_DNA"/>
</dbReference>
<organism evidence="9 10">
    <name type="scientific">Paremcibacter congregatus</name>
    <dbReference type="NCBI Taxonomy" id="2043170"/>
    <lineage>
        <taxon>Bacteria</taxon>
        <taxon>Pseudomonadati</taxon>
        <taxon>Pseudomonadota</taxon>
        <taxon>Alphaproteobacteria</taxon>
        <taxon>Emcibacterales</taxon>
        <taxon>Emcibacteraceae</taxon>
        <taxon>Paremcibacter</taxon>
    </lineage>
</organism>
<name>A0A2G4YVT4_9PROT</name>
<evidence type="ECO:0000259" key="8">
    <source>
        <dbReference type="Pfam" id="PF08281"/>
    </source>
</evidence>
<dbReference type="Gene3D" id="1.10.1740.10">
    <property type="match status" value="1"/>
</dbReference>
<feature type="region of interest" description="Disordered" evidence="6">
    <location>
        <begin position="98"/>
        <end position="117"/>
    </location>
</feature>
<reference evidence="9 10" key="1">
    <citation type="submission" date="2017-10" db="EMBL/GenBank/DDBJ databases">
        <title>Frigbacter circumglobatus gen. nov. sp. nov., isolated from sediment cultured in situ.</title>
        <authorList>
            <person name="Zhao Z."/>
        </authorList>
    </citation>
    <scope>NUCLEOTIDE SEQUENCE [LARGE SCALE GENOMIC DNA]</scope>
    <source>
        <strain evidence="9 10">ZYL</strain>
    </source>
</reference>
<evidence type="ECO:0000256" key="3">
    <source>
        <dbReference type="ARBA" id="ARBA00023082"/>
    </source>
</evidence>
<dbReference type="SUPFAM" id="SSF88946">
    <property type="entry name" value="Sigma2 domain of RNA polymerase sigma factors"/>
    <property type="match status" value="1"/>
</dbReference>
<dbReference type="InterPro" id="IPR014284">
    <property type="entry name" value="RNA_pol_sigma-70_dom"/>
</dbReference>
<keyword evidence="3" id="KW-0731">Sigma factor</keyword>
<dbReference type="OrthoDB" id="9803470at2"/>
<dbReference type="Proteomes" id="UP000229730">
    <property type="component" value="Unassembled WGS sequence"/>
</dbReference>
<dbReference type="InParanoid" id="A0A2G4YVT4"/>
<dbReference type="CDD" id="cd06171">
    <property type="entry name" value="Sigma70_r4"/>
    <property type="match status" value="1"/>
</dbReference>
<dbReference type="GO" id="GO:0003677">
    <property type="term" value="F:DNA binding"/>
    <property type="evidence" value="ECO:0007669"/>
    <property type="project" value="UniProtKB-KW"/>
</dbReference>
<evidence type="ECO:0000313" key="10">
    <source>
        <dbReference type="Proteomes" id="UP000229730"/>
    </source>
</evidence>
<dbReference type="RefSeq" id="WP_099470831.1">
    <property type="nucleotide sequence ID" value="NZ_CAXBMK010000003.1"/>
</dbReference>
<evidence type="ECO:0000256" key="6">
    <source>
        <dbReference type="SAM" id="MobiDB-lite"/>
    </source>
</evidence>
<keyword evidence="10" id="KW-1185">Reference proteome</keyword>
<keyword evidence="2" id="KW-0805">Transcription regulation</keyword>
<dbReference type="Pfam" id="PF08281">
    <property type="entry name" value="Sigma70_r4_2"/>
    <property type="match status" value="1"/>
</dbReference>
<dbReference type="GO" id="GO:0016987">
    <property type="term" value="F:sigma factor activity"/>
    <property type="evidence" value="ECO:0007669"/>
    <property type="project" value="UniProtKB-KW"/>
</dbReference>
<proteinExistence type="inferred from homology"/>
<keyword evidence="4" id="KW-0238">DNA-binding</keyword>
<evidence type="ECO:0000313" key="9">
    <source>
        <dbReference type="EMBL" id="PHZ86454.1"/>
    </source>
</evidence>
<dbReference type="GO" id="GO:0006352">
    <property type="term" value="P:DNA-templated transcription initiation"/>
    <property type="evidence" value="ECO:0007669"/>
    <property type="project" value="InterPro"/>
</dbReference>
<dbReference type="AlphaFoldDB" id="A0A2G4YVT4"/>
<sequence length="180" mass="21250">MTSRTPQQIYTEWLVLRCQDREEEAFAALYRLWSPKLLRHIRQLIRAEDAARDVLQDGWIAIIRGIGKLRDPATFPAWAYRIMTNKSRDWQRKHIREERRDSEAMETEELAPAPAPQDQTDLVRRAVDRLTPDQQKLIQLFYYAELELTEIAATLQIPAGTVKSRLFTARKKLKFILERM</sequence>
<dbReference type="Pfam" id="PF04542">
    <property type="entry name" value="Sigma70_r2"/>
    <property type="match status" value="1"/>
</dbReference>
<protein>
    <submittedName>
        <fullName evidence="9">RNA polymerase subunit sigma-70</fullName>
    </submittedName>
</protein>
<dbReference type="InterPro" id="IPR007627">
    <property type="entry name" value="RNA_pol_sigma70_r2"/>
</dbReference>
<evidence type="ECO:0000256" key="2">
    <source>
        <dbReference type="ARBA" id="ARBA00023015"/>
    </source>
</evidence>
<accession>A0A2G4YVT4</accession>
<dbReference type="InterPro" id="IPR013249">
    <property type="entry name" value="RNA_pol_sigma70_r4_t2"/>
</dbReference>
<evidence type="ECO:0000256" key="1">
    <source>
        <dbReference type="ARBA" id="ARBA00010641"/>
    </source>
</evidence>
<dbReference type="InterPro" id="IPR039425">
    <property type="entry name" value="RNA_pol_sigma-70-like"/>
</dbReference>
<dbReference type="InterPro" id="IPR013324">
    <property type="entry name" value="RNA_pol_sigma_r3/r4-like"/>
</dbReference>
<evidence type="ECO:0000259" key="7">
    <source>
        <dbReference type="Pfam" id="PF04542"/>
    </source>
</evidence>
<dbReference type="PANTHER" id="PTHR43133:SF8">
    <property type="entry name" value="RNA POLYMERASE SIGMA FACTOR HI_1459-RELATED"/>
    <property type="match status" value="1"/>
</dbReference>
<dbReference type="NCBIfam" id="TIGR02937">
    <property type="entry name" value="sigma70-ECF"/>
    <property type="match status" value="1"/>
</dbReference>